<evidence type="ECO:0000256" key="4">
    <source>
        <dbReference type="ARBA" id="ARBA00023143"/>
    </source>
</evidence>
<comment type="similarity">
    <text evidence="2 5">Belongs to the flagella basal body rod proteins family.</text>
</comment>
<keyword evidence="10" id="KW-0282">Flagellum</keyword>
<dbReference type="Gene3D" id="2.60.98.20">
    <property type="entry name" value="Flagellar hook protein FlgE"/>
    <property type="match status" value="1"/>
</dbReference>
<dbReference type="NCBIfam" id="TIGR03506">
    <property type="entry name" value="FlgEFG_subfam"/>
    <property type="match status" value="2"/>
</dbReference>
<feature type="domain" description="Flagellar basal body rod protein N-terminal" evidence="6">
    <location>
        <begin position="5"/>
        <end position="35"/>
    </location>
</feature>
<dbReference type="GO" id="GO:0009425">
    <property type="term" value="C:bacterial-type flagellum basal body"/>
    <property type="evidence" value="ECO:0007669"/>
    <property type="project" value="UniProtKB-SubCell"/>
</dbReference>
<keyword evidence="10" id="KW-0966">Cell projection</keyword>
<dbReference type="GO" id="GO:0005829">
    <property type="term" value="C:cytosol"/>
    <property type="evidence" value="ECO:0007669"/>
    <property type="project" value="TreeGrafter"/>
</dbReference>
<dbReference type="GO" id="GO:0071978">
    <property type="term" value="P:bacterial-type flagellum-dependent swarming motility"/>
    <property type="evidence" value="ECO:0007669"/>
    <property type="project" value="TreeGrafter"/>
</dbReference>
<proteinExistence type="inferred from homology"/>
<dbReference type="Pfam" id="PF00460">
    <property type="entry name" value="Flg_bb_rod"/>
    <property type="match status" value="1"/>
</dbReference>
<dbReference type="InterPro" id="IPR001444">
    <property type="entry name" value="Flag_bb_rod_N"/>
</dbReference>
<protein>
    <recommendedName>
        <fullName evidence="3 5">Flagellar hook protein FlgE</fullName>
    </recommendedName>
</protein>
<dbReference type="PANTHER" id="PTHR30435:SF1">
    <property type="entry name" value="FLAGELLAR HOOK PROTEIN FLGE"/>
    <property type="match status" value="1"/>
</dbReference>
<dbReference type="InterPro" id="IPR037925">
    <property type="entry name" value="FlgE/F/G-like"/>
</dbReference>
<dbReference type="Pfam" id="PF07559">
    <property type="entry name" value="FlgE_D2"/>
    <property type="match status" value="2"/>
</dbReference>
<evidence type="ECO:0000259" key="8">
    <source>
        <dbReference type="Pfam" id="PF07559"/>
    </source>
</evidence>
<evidence type="ECO:0000256" key="5">
    <source>
        <dbReference type="RuleBase" id="RU362116"/>
    </source>
</evidence>
<evidence type="ECO:0000256" key="2">
    <source>
        <dbReference type="ARBA" id="ARBA00009677"/>
    </source>
</evidence>
<organism evidence="10 11">
    <name type="scientific">Anaerospora hongkongensis</name>
    <dbReference type="NCBI Taxonomy" id="244830"/>
    <lineage>
        <taxon>Bacteria</taxon>
        <taxon>Bacillati</taxon>
        <taxon>Bacillota</taxon>
        <taxon>Negativicutes</taxon>
        <taxon>Selenomonadales</taxon>
        <taxon>Sporomusaceae</taxon>
        <taxon>Anaerospora</taxon>
    </lineage>
</organism>
<keyword evidence="11" id="KW-1185">Reference proteome</keyword>
<dbReference type="InterPro" id="IPR020013">
    <property type="entry name" value="Flagellar_FlgE/F/G"/>
</dbReference>
<dbReference type="InterPro" id="IPR053967">
    <property type="entry name" value="LlgE_F_G-like_D1"/>
</dbReference>
<dbReference type="Proteomes" id="UP000295063">
    <property type="component" value="Unassembled WGS sequence"/>
</dbReference>
<dbReference type="Pfam" id="PF22692">
    <property type="entry name" value="LlgE_F_G_D1"/>
    <property type="match status" value="1"/>
</dbReference>
<sequence length="543" mass="56526">MMRSLYAGVSGLRNHQTRMDVIGNNIANVNTVGYKGSRVTFQDVLSQTVRGASAGNGARGGTNPMQVGLGMGVASIDTLFTDGSFQPTGKPTDLSIQGAGFFILTDGTNQMYTRAGNFDFDNEGNYLVPGTGYRVAGWVADASGVVNANGPVTGIQIPVGITMAAKVSTLTTGKGNLSADAPVGTTVQAPTELYDSLGIAHKMNTTYYKVDNTTWLSKTTVADGSISTTSQWQQISFNTDGSFKGAVTVNPPTTTATALTIPSLQMDTTPNAVHTANHTIIDADGTPHAVSMTFTTNAAGNGWTYKISESGVKNPVVVEGTMDWDIASGKYVETPHSTPLTPVTSPISVSVGGTNYDFAFTPTAPGTSFTAALAGPTYTAKTTLDNFEITPTTGATPMSIKSDLSAITSYAGESTVQMAKDGYGAGTLDSKYIDTTGVIVGTFTNGQTKVLGQVALATFNNPSGLNKVGDNLFTKSVNSGDAEIGTSGSGGRGTFNPGSLEMSNVDLAQEFSNMIITQRGFQANSKIITTTDQMLEELANLKR</sequence>
<feature type="domain" description="Flagellar hook protein FlgE/F/G-like D1" evidence="9">
    <location>
        <begin position="96"/>
        <end position="162"/>
    </location>
</feature>
<dbReference type="InterPro" id="IPR037058">
    <property type="entry name" value="Falgellar_hook_FlgE_sf"/>
</dbReference>
<keyword evidence="4 5" id="KW-0975">Bacterial flagellum</keyword>
<evidence type="ECO:0000256" key="1">
    <source>
        <dbReference type="ARBA" id="ARBA00004117"/>
    </source>
</evidence>
<comment type="caution">
    <text evidence="10">The sequence shown here is derived from an EMBL/GenBank/DDBJ whole genome shotgun (WGS) entry which is preliminary data.</text>
</comment>
<reference evidence="10 11" key="1">
    <citation type="submission" date="2019-03" db="EMBL/GenBank/DDBJ databases">
        <title>Genomic Encyclopedia of Type Strains, Phase IV (KMG-IV): sequencing the most valuable type-strain genomes for metagenomic binning, comparative biology and taxonomic classification.</title>
        <authorList>
            <person name="Goeker M."/>
        </authorList>
    </citation>
    <scope>NUCLEOTIDE SEQUENCE [LARGE SCALE GENOMIC DNA]</scope>
    <source>
        <strain evidence="10 11">DSM 15969</strain>
    </source>
</reference>
<feature type="domain" description="Flagellar basal-body/hook protein C-terminal" evidence="7">
    <location>
        <begin position="497"/>
        <end position="541"/>
    </location>
</feature>
<feature type="domain" description="Flagellar hook protein FlgE D2" evidence="8">
    <location>
        <begin position="185"/>
        <end position="266"/>
    </location>
</feature>
<evidence type="ECO:0000256" key="3">
    <source>
        <dbReference type="ARBA" id="ARBA00019015"/>
    </source>
</evidence>
<name>A0A4R1Q2H0_9FIRM</name>
<keyword evidence="10" id="KW-0969">Cilium</keyword>
<gene>
    <name evidence="10" type="ORF">EV210_101351</name>
</gene>
<comment type="subcellular location">
    <subcellularLocation>
        <location evidence="1 5">Bacterial flagellum basal body</location>
    </subcellularLocation>
</comment>
<dbReference type="GO" id="GO:0009424">
    <property type="term" value="C:bacterial-type flagellum hook"/>
    <property type="evidence" value="ECO:0007669"/>
    <property type="project" value="TreeGrafter"/>
</dbReference>
<dbReference type="InterPro" id="IPR011491">
    <property type="entry name" value="FlgE_D2"/>
</dbReference>
<dbReference type="AlphaFoldDB" id="A0A4R1Q2H0"/>
<evidence type="ECO:0000259" key="9">
    <source>
        <dbReference type="Pfam" id="PF22692"/>
    </source>
</evidence>
<dbReference type="OrthoDB" id="9804559at2"/>
<comment type="function">
    <text evidence="5">A flexible structure which links the flagellar filament to the drive apparatus in the basal body.</text>
</comment>
<evidence type="ECO:0000259" key="6">
    <source>
        <dbReference type="Pfam" id="PF00460"/>
    </source>
</evidence>
<dbReference type="RefSeq" id="WP_132074605.1">
    <property type="nucleotide sequence ID" value="NZ_DALZLR010000005.1"/>
</dbReference>
<dbReference type="Pfam" id="PF06429">
    <property type="entry name" value="Flg_bbr_C"/>
    <property type="match status" value="1"/>
</dbReference>
<evidence type="ECO:0000313" key="10">
    <source>
        <dbReference type="EMBL" id="TCL40150.1"/>
    </source>
</evidence>
<feature type="domain" description="Flagellar hook protein FlgE D2" evidence="8">
    <location>
        <begin position="274"/>
        <end position="423"/>
    </location>
</feature>
<evidence type="ECO:0000259" key="7">
    <source>
        <dbReference type="Pfam" id="PF06429"/>
    </source>
</evidence>
<dbReference type="PANTHER" id="PTHR30435">
    <property type="entry name" value="FLAGELLAR PROTEIN"/>
    <property type="match status" value="1"/>
</dbReference>
<evidence type="ECO:0000313" key="11">
    <source>
        <dbReference type="Proteomes" id="UP000295063"/>
    </source>
</evidence>
<accession>A0A4R1Q2H0</accession>
<dbReference type="SUPFAM" id="SSF117143">
    <property type="entry name" value="Flagellar hook protein flgE"/>
    <property type="match status" value="2"/>
</dbReference>
<dbReference type="InterPro" id="IPR010930">
    <property type="entry name" value="Flg_bb/hook_C_dom"/>
</dbReference>
<dbReference type="EMBL" id="SLUI01000001">
    <property type="protein sequence ID" value="TCL40150.1"/>
    <property type="molecule type" value="Genomic_DNA"/>
</dbReference>